<organism evidence="2 3">
    <name type="scientific">Eumeta variegata</name>
    <name type="common">Bagworm moth</name>
    <name type="synonym">Eumeta japonica</name>
    <dbReference type="NCBI Taxonomy" id="151549"/>
    <lineage>
        <taxon>Eukaryota</taxon>
        <taxon>Metazoa</taxon>
        <taxon>Ecdysozoa</taxon>
        <taxon>Arthropoda</taxon>
        <taxon>Hexapoda</taxon>
        <taxon>Insecta</taxon>
        <taxon>Pterygota</taxon>
        <taxon>Neoptera</taxon>
        <taxon>Endopterygota</taxon>
        <taxon>Lepidoptera</taxon>
        <taxon>Glossata</taxon>
        <taxon>Ditrysia</taxon>
        <taxon>Tineoidea</taxon>
        <taxon>Psychidae</taxon>
        <taxon>Oiketicinae</taxon>
        <taxon>Eumeta</taxon>
    </lineage>
</organism>
<feature type="region of interest" description="Disordered" evidence="1">
    <location>
        <begin position="64"/>
        <end position="85"/>
    </location>
</feature>
<proteinExistence type="predicted"/>
<name>A0A4C1TNB4_EUMVA</name>
<gene>
    <name evidence="2" type="ORF">EVAR_11395_1</name>
</gene>
<dbReference type="EMBL" id="BGZK01000069">
    <property type="protein sequence ID" value="GBP15087.1"/>
    <property type="molecule type" value="Genomic_DNA"/>
</dbReference>
<comment type="caution">
    <text evidence="2">The sequence shown here is derived from an EMBL/GenBank/DDBJ whole genome shotgun (WGS) entry which is preliminary data.</text>
</comment>
<reference evidence="2 3" key="1">
    <citation type="journal article" date="2019" name="Commun. Biol.">
        <title>The bagworm genome reveals a unique fibroin gene that provides high tensile strength.</title>
        <authorList>
            <person name="Kono N."/>
            <person name="Nakamura H."/>
            <person name="Ohtoshi R."/>
            <person name="Tomita M."/>
            <person name="Numata K."/>
            <person name="Arakawa K."/>
        </authorList>
    </citation>
    <scope>NUCLEOTIDE SEQUENCE [LARGE SCALE GENOMIC DNA]</scope>
</reference>
<keyword evidence="3" id="KW-1185">Reference proteome</keyword>
<dbReference type="AlphaFoldDB" id="A0A4C1TNB4"/>
<evidence type="ECO:0000313" key="3">
    <source>
        <dbReference type="Proteomes" id="UP000299102"/>
    </source>
</evidence>
<evidence type="ECO:0000256" key="1">
    <source>
        <dbReference type="SAM" id="MobiDB-lite"/>
    </source>
</evidence>
<dbReference type="Proteomes" id="UP000299102">
    <property type="component" value="Unassembled WGS sequence"/>
</dbReference>
<evidence type="ECO:0000313" key="2">
    <source>
        <dbReference type="EMBL" id="GBP15087.1"/>
    </source>
</evidence>
<sequence length="85" mass="9472">MAPQIRTTSLFSVARDTPAQPPLLFEIEITKAATKRPLRGVYARAARGGRRVARQCACLPARLAARRRPPGDRSQVFTKSTRRLN</sequence>
<protein>
    <submittedName>
        <fullName evidence="2">Uncharacterized protein</fullName>
    </submittedName>
</protein>
<accession>A0A4C1TNB4</accession>